<dbReference type="SMART" id="SM00148">
    <property type="entry name" value="PLCXc"/>
    <property type="match status" value="1"/>
</dbReference>
<feature type="domain" description="Phosphatidylinositol-specific phospholipase C X" evidence="1">
    <location>
        <begin position="43"/>
        <end position="195"/>
    </location>
</feature>
<dbReference type="SUPFAM" id="SSF51695">
    <property type="entry name" value="PLC-like phosphodiesterases"/>
    <property type="match status" value="1"/>
</dbReference>
<dbReference type="RefSeq" id="XP_070856415.1">
    <property type="nucleotide sequence ID" value="XM_071001502.1"/>
</dbReference>
<organism evidence="2 3">
    <name type="scientific">Ceratocystis lukuohia</name>
    <dbReference type="NCBI Taxonomy" id="2019550"/>
    <lineage>
        <taxon>Eukaryota</taxon>
        <taxon>Fungi</taxon>
        <taxon>Dikarya</taxon>
        <taxon>Ascomycota</taxon>
        <taxon>Pezizomycotina</taxon>
        <taxon>Sordariomycetes</taxon>
        <taxon>Hypocreomycetidae</taxon>
        <taxon>Microascales</taxon>
        <taxon>Ceratocystidaceae</taxon>
        <taxon>Ceratocystis</taxon>
    </lineage>
</organism>
<dbReference type="GeneID" id="98120921"/>
<name>A0ABR4MAD6_9PEZI</name>
<dbReference type="Pfam" id="PF00388">
    <property type="entry name" value="PI-PLC-X"/>
    <property type="match status" value="1"/>
</dbReference>
<dbReference type="InterPro" id="IPR051057">
    <property type="entry name" value="PI-PLC_domain"/>
</dbReference>
<accession>A0ABR4MAD6</accession>
<comment type="caution">
    <text evidence="2">The sequence shown here is derived from an EMBL/GenBank/DDBJ whole genome shotgun (WGS) entry which is preliminary data.</text>
</comment>
<dbReference type="PROSITE" id="PS50007">
    <property type="entry name" value="PIPLC_X_DOMAIN"/>
    <property type="match status" value="1"/>
</dbReference>
<gene>
    <name evidence="2" type="ORF">HOO65_080185</name>
</gene>
<protein>
    <submittedName>
        <fullName evidence="2">1-phosphatidylinositol phosphodiesterase</fullName>
    </submittedName>
</protein>
<dbReference type="InterPro" id="IPR017946">
    <property type="entry name" value="PLC-like_Pdiesterase_TIM-brl"/>
</dbReference>
<proteinExistence type="predicted"/>
<dbReference type="Gene3D" id="3.20.20.190">
    <property type="entry name" value="Phosphatidylinositol (PI) phosphodiesterase"/>
    <property type="match status" value="1"/>
</dbReference>
<keyword evidence="3" id="KW-1185">Reference proteome</keyword>
<dbReference type="InterPro" id="IPR000909">
    <property type="entry name" value="PLipase_C_PInositol-sp_X_dom"/>
</dbReference>
<dbReference type="EMBL" id="JABSNW010000008">
    <property type="protein sequence ID" value="KAL2885235.1"/>
    <property type="molecule type" value="Genomic_DNA"/>
</dbReference>
<dbReference type="PANTHER" id="PTHR13593">
    <property type="match status" value="1"/>
</dbReference>
<dbReference type="Proteomes" id="UP001610728">
    <property type="component" value="Unassembled WGS sequence"/>
</dbReference>
<evidence type="ECO:0000313" key="3">
    <source>
        <dbReference type="Proteomes" id="UP001610728"/>
    </source>
</evidence>
<evidence type="ECO:0000313" key="2">
    <source>
        <dbReference type="EMBL" id="KAL2885235.1"/>
    </source>
</evidence>
<evidence type="ECO:0000259" key="1">
    <source>
        <dbReference type="SMART" id="SM00148"/>
    </source>
</evidence>
<reference evidence="2 3" key="1">
    <citation type="submission" date="2020-05" db="EMBL/GenBank/DDBJ databases">
        <title>Ceratocystis lukuohia genome.</title>
        <authorList>
            <person name="Harrington T.C."/>
            <person name="Kim K."/>
            <person name="Mayers C.G."/>
        </authorList>
    </citation>
    <scope>NUCLEOTIDE SEQUENCE [LARGE SCALE GENOMIC DNA]</scope>
    <source>
        <strain evidence="2 3">C4212</strain>
    </source>
</reference>
<sequence>MRFSLFAAWASRGLGYAATHNKYSDDWSFDLDSAENPEWMSGLDDNVPLSMLSIPGTHNSVTDRFGEYNTQSQNVPLETQLISGIRYFDISCRDLFFNLMVYHGSSSTGYDLREVLNTIFNFLDKHPRETVILRIQKGKFTERSDTFVQHLERLLDPETHLGDRAVKRIFSKGDAGITAIPTLGEVRGKVFILQDFKTRVPGRYGLPWRSSAMSVYNFKLILKAFLVELKWHAVKGFIELIPSRGSEKLCITHTSISVGAKPIEIAAGSEGKAGMNRYLGEYLSSKNKAPNGVTERVGIIAMDFPGKSLIKQILKLNKVHQVTPPAGLPGRPS</sequence>
<dbReference type="PANTHER" id="PTHR13593:SF113">
    <property type="entry name" value="SI:DKEY-266F7.9"/>
    <property type="match status" value="1"/>
</dbReference>